<evidence type="ECO:0000256" key="2">
    <source>
        <dbReference type="ARBA" id="ARBA00004651"/>
    </source>
</evidence>
<dbReference type="GO" id="GO:0022904">
    <property type="term" value="P:respiratory electron transport chain"/>
    <property type="evidence" value="ECO:0007669"/>
    <property type="project" value="InterPro"/>
</dbReference>
<reference evidence="15 16" key="1">
    <citation type="submission" date="2018-08" db="EMBL/GenBank/DDBJ databases">
        <title>Chryseobacterium nematophagum: a novel matrix digesting pathogen of nematodes.</title>
        <authorList>
            <person name="Page A."/>
            <person name="Roberts M."/>
            <person name="Felix M.-A."/>
            <person name="Weir W."/>
        </authorList>
    </citation>
    <scope>NUCLEOTIDE SEQUENCE [LARGE SCALE GENOMIC DNA]</scope>
    <source>
        <strain evidence="15 16">JUb129</strain>
    </source>
</reference>
<dbReference type="InterPro" id="IPR011577">
    <property type="entry name" value="Cyt_b561_bac/Ni-Hgenase"/>
</dbReference>
<dbReference type="InterPro" id="IPR052168">
    <property type="entry name" value="Cytochrome_b561_oxidase"/>
</dbReference>
<feature type="transmembrane region" description="Helical" evidence="13">
    <location>
        <begin position="14"/>
        <end position="37"/>
    </location>
</feature>
<sequence length="194" mass="22528">MRKKDPNFNLTARILHWLMACMIFCMLFIGAFMMTSLEYRPWLIDLHRPLGFAIFLLLIIRFINRIINPQPPLPNHTPSWQRLMANATHWFMYILIFCLPLIGWAMLSSGNYPIILFGEIELPAITPVSPIWYTFLRTSHSILAWTLFIIVLGHLSMALLHALIYQDGVLTSIVKGKKKVKTEEPTKFEDEEPS</sequence>
<keyword evidence="5" id="KW-0349">Heme</keyword>
<feature type="transmembrane region" description="Helical" evidence="13">
    <location>
        <begin position="87"/>
        <end position="107"/>
    </location>
</feature>
<dbReference type="OrthoDB" id="1247465at2"/>
<evidence type="ECO:0000256" key="6">
    <source>
        <dbReference type="ARBA" id="ARBA00022692"/>
    </source>
</evidence>
<keyword evidence="10" id="KW-0408">Iron</keyword>
<keyword evidence="11 13" id="KW-0472">Membrane</keyword>
<name>A0A3M7TIQ3_9FLAO</name>
<evidence type="ECO:0000256" key="9">
    <source>
        <dbReference type="ARBA" id="ARBA00022989"/>
    </source>
</evidence>
<dbReference type="Gene3D" id="1.20.950.20">
    <property type="entry name" value="Transmembrane di-heme cytochromes, Chain C"/>
    <property type="match status" value="1"/>
</dbReference>
<dbReference type="GO" id="GO:0005886">
    <property type="term" value="C:plasma membrane"/>
    <property type="evidence" value="ECO:0007669"/>
    <property type="project" value="UniProtKB-SubCell"/>
</dbReference>
<dbReference type="PANTHER" id="PTHR30529">
    <property type="entry name" value="CYTOCHROME B561"/>
    <property type="match status" value="1"/>
</dbReference>
<comment type="similarity">
    <text evidence="12">Belongs to the cytochrome b561 family.</text>
</comment>
<dbReference type="InterPro" id="IPR016174">
    <property type="entry name" value="Di-haem_cyt_TM"/>
</dbReference>
<evidence type="ECO:0000256" key="4">
    <source>
        <dbReference type="ARBA" id="ARBA00022475"/>
    </source>
</evidence>
<accession>A0A3M7TIQ3</accession>
<dbReference type="SUPFAM" id="SSF81342">
    <property type="entry name" value="Transmembrane di-heme cytochromes"/>
    <property type="match status" value="1"/>
</dbReference>
<evidence type="ECO:0000256" key="7">
    <source>
        <dbReference type="ARBA" id="ARBA00022723"/>
    </source>
</evidence>
<evidence type="ECO:0000256" key="10">
    <source>
        <dbReference type="ARBA" id="ARBA00023004"/>
    </source>
</evidence>
<gene>
    <name evidence="15" type="ORF">D1631_16705</name>
</gene>
<keyword evidence="7" id="KW-0479">Metal-binding</keyword>
<evidence type="ECO:0000256" key="12">
    <source>
        <dbReference type="ARBA" id="ARBA00037975"/>
    </source>
</evidence>
<comment type="subcellular location">
    <subcellularLocation>
        <location evidence="2">Cell membrane</location>
        <topology evidence="2">Multi-pass membrane protein</topology>
    </subcellularLocation>
</comment>
<evidence type="ECO:0000256" key="11">
    <source>
        <dbReference type="ARBA" id="ARBA00023136"/>
    </source>
</evidence>
<keyword evidence="6 13" id="KW-0812">Transmembrane</keyword>
<keyword evidence="8" id="KW-0249">Electron transport</keyword>
<feature type="transmembrane region" description="Helical" evidence="13">
    <location>
        <begin position="49"/>
        <end position="67"/>
    </location>
</feature>
<evidence type="ECO:0000256" key="13">
    <source>
        <dbReference type="SAM" id="Phobius"/>
    </source>
</evidence>
<evidence type="ECO:0000256" key="1">
    <source>
        <dbReference type="ARBA" id="ARBA00001970"/>
    </source>
</evidence>
<dbReference type="EMBL" id="QWIU01000002">
    <property type="protein sequence ID" value="RNA63442.1"/>
    <property type="molecule type" value="Genomic_DNA"/>
</dbReference>
<keyword evidence="4" id="KW-1003">Cell membrane</keyword>
<dbReference type="GO" id="GO:0046872">
    <property type="term" value="F:metal ion binding"/>
    <property type="evidence" value="ECO:0007669"/>
    <property type="project" value="UniProtKB-KW"/>
</dbReference>
<evidence type="ECO:0000256" key="3">
    <source>
        <dbReference type="ARBA" id="ARBA00022448"/>
    </source>
</evidence>
<keyword evidence="9 13" id="KW-1133">Transmembrane helix</keyword>
<comment type="cofactor">
    <cofactor evidence="1">
        <name>heme b</name>
        <dbReference type="ChEBI" id="CHEBI:60344"/>
    </cofactor>
</comment>
<dbReference type="RefSeq" id="WP_122637401.1">
    <property type="nucleotide sequence ID" value="NZ_QWIU01000002.1"/>
</dbReference>
<feature type="transmembrane region" description="Helical" evidence="13">
    <location>
        <begin position="142"/>
        <end position="165"/>
    </location>
</feature>
<comment type="caution">
    <text evidence="15">The sequence shown here is derived from an EMBL/GenBank/DDBJ whole genome shotgun (WGS) entry which is preliminary data.</text>
</comment>
<dbReference type="Proteomes" id="UP000278775">
    <property type="component" value="Unassembled WGS sequence"/>
</dbReference>
<evidence type="ECO:0000259" key="14">
    <source>
        <dbReference type="Pfam" id="PF01292"/>
    </source>
</evidence>
<dbReference type="PANTHER" id="PTHR30529:SF6">
    <property type="entry name" value="BLL0291 PROTEIN"/>
    <property type="match status" value="1"/>
</dbReference>
<dbReference type="Pfam" id="PF01292">
    <property type="entry name" value="Ni_hydr_CYTB"/>
    <property type="match status" value="1"/>
</dbReference>
<evidence type="ECO:0000256" key="5">
    <source>
        <dbReference type="ARBA" id="ARBA00022617"/>
    </source>
</evidence>
<feature type="transmembrane region" description="Helical" evidence="13">
    <location>
        <begin position="114"/>
        <end position="136"/>
    </location>
</feature>
<dbReference type="AlphaFoldDB" id="A0A3M7TIQ3"/>
<evidence type="ECO:0000313" key="15">
    <source>
        <dbReference type="EMBL" id="RNA63442.1"/>
    </source>
</evidence>
<proteinExistence type="inferred from homology"/>
<protein>
    <submittedName>
        <fullName evidence="15">Cytochrome b</fullName>
    </submittedName>
</protein>
<keyword evidence="3" id="KW-0813">Transport</keyword>
<organism evidence="15 16">
    <name type="scientific">Chryseobacterium nematophagum</name>
    <dbReference type="NCBI Taxonomy" id="2305228"/>
    <lineage>
        <taxon>Bacteria</taxon>
        <taxon>Pseudomonadati</taxon>
        <taxon>Bacteroidota</taxon>
        <taxon>Flavobacteriia</taxon>
        <taxon>Flavobacteriales</taxon>
        <taxon>Weeksellaceae</taxon>
        <taxon>Chryseobacterium group</taxon>
        <taxon>Chryseobacterium</taxon>
    </lineage>
</organism>
<evidence type="ECO:0000256" key="8">
    <source>
        <dbReference type="ARBA" id="ARBA00022982"/>
    </source>
</evidence>
<feature type="domain" description="Cytochrome b561 bacterial/Ni-hydrogenase" evidence="14">
    <location>
        <begin position="8"/>
        <end position="176"/>
    </location>
</feature>
<evidence type="ECO:0000313" key="16">
    <source>
        <dbReference type="Proteomes" id="UP000278775"/>
    </source>
</evidence>
<dbReference type="GO" id="GO:0009055">
    <property type="term" value="F:electron transfer activity"/>
    <property type="evidence" value="ECO:0007669"/>
    <property type="project" value="InterPro"/>
</dbReference>
<dbReference type="GO" id="GO:0020037">
    <property type="term" value="F:heme binding"/>
    <property type="evidence" value="ECO:0007669"/>
    <property type="project" value="TreeGrafter"/>
</dbReference>